<gene>
    <name evidence="1" type="ORF">Vadar_018852</name>
</gene>
<keyword evidence="2" id="KW-1185">Reference proteome</keyword>
<evidence type="ECO:0000313" key="1">
    <source>
        <dbReference type="EMBL" id="KAH7854898.1"/>
    </source>
</evidence>
<dbReference type="EMBL" id="CM037161">
    <property type="protein sequence ID" value="KAH7854898.1"/>
    <property type="molecule type" value="Genomic_DNA"/>
</dbReference>
<organism evidence="1 2">
    <name type="scientific">Vaccinium darrowii</name>
    <dbReference type="NCBI Taxonomy" id="229202"/>
    <lineage>
        <taxon>Eukaryota</taxon>
        <taxon>Viridiplantae</taxon>
        <taxon>Streptophyta</taxon>
        <taxon>Embryophyta</taxon>
        <taxon>Tracheophyta</taxon>
        <taxon>Spermatophyta</taxon>
        <taxon>Magnoliopsida</taxon>
        <taxon>eudicotyledons</taxon>
        <taxon>Gunneridae</taxon>
        <taxon>Pentapetalae</taxon>
        <taxon>asterids</taxon>
        <taxon>Ericales</taxon>
        <taxon>Ericaceae</taxon>
        <taxon>Vaccinioideae</taxon>
        <taxon>Vaccinieae</taxon>
        <taxon>Vaccinium</taxon>
    </lineage>
</organism>
<protein>
    <submittedName>
        <fullName evidence="1">Uncharacterized protein</fullName>
    </submittedName>
</protein>
<sequence length="427" mass="45706">MSGGGGGGGSASNQSAGGGGGGGGGASSHLPPPPPPKILLAKPSLVTASGKFIRGGGAADDESASLRSRVPSVGSLNLLSDSWDFHTDRFLPFLTDNTDFTVVGVIGPPGVGKSTIMNELYGFDGASPGMLPPFAIQSEETRAMARHCTVGIEPRISAERIILLDTQAVFSPSVLAEIIRPDGSSTISVLSGESLSAELAYELMSIQLGVFLASVCHMVLVVSEGVHDINLWRLMLTVDLLKHGLPDPSSPTIPPSQTPSLGSEKENRDKIQEAGQEYTAAHVFVHTKLRDQDLTPHNSGKLKMALTQYYSSSSFITTKNENAGKDHQFSSVSLINQGKNPDPLPPDLFLIPYKSKDDFPRAEHESYISALWKLRDQVLSMSSPSFARTVSERDWLKNSAKIWDMVKNSSIIAEYAKILQGSGMFRR</sequence>
<evidence type="ECO:0000313" key="2">
    <source>
        <dbReference type="Proteomes" id="UP000828048"/>
    </source>
</evidence>
<proteinExistence type="predicted"/>
<dbReference type="Proteomes" id="UP000828048">
    <property type="component" value="Chromosome 11"/>
</dbReference>
<reference evidence="1 2" key="1">
    <citation type="journal article" date="2021" name="Hortic Res">
        <title>High-quality reference genome and annotation aids understanding of berry development for evergreen blueberry (Vaccinium darrowii).</title>
        <authorList>
            <person name="Yu J."/>
            <person name="Hulse-Kemp A.M."/>
            <person name="Babiker E."/>
            <person name="Staton M."/>
        </authorList>
    </citation>
    <scope>NUCLEOTIDE SEQUENCE [LARGE SCALE GENOMIC DNA]</scope>
    <source>
        <strain evidence="2">cv. NJ 8807/NJ 8810</strain>
        <tissue evidence="1">Young leaf</tissue>
    </source>
</reference>
<accession>A0ACB7YN26</accession>
<comment type="caution">
    <text evidence="1">The sequence shown here is derived from an EMBL/GenBank/DDBJ whole genome shotgun (WGS) entry which is preliminary data.</text>
</comment>
<name>A0ACB7YN26_9ERIC</name>